<dbReference type="SUPFAM" id="SSF88713">
    <property type="entry name" value="Glycoside hydrolase/deacetylase"/>
    <property type="match status" value="1"/>
</dbReference>
<name>A0A1Y2AQL7_9FUNG</name>
<dbReference type="Proteomes" id="UP000193920">
    <property type="component" value="Unassembled WGS sequence"/>
</dbReference>
<dbReference type="GO" id="GO:0046872">
    <property type="term" value="F:metal ion binding"/>
    <property type="evidence" value="ECO:0007669"/>
    <property type="project" value="UniProtKB-KW"/>
</dbReference>
<dbReference type="GO" id="GO:0005975">
    <property type="term" value="P:carbohydrate metabolic process"/>
    <property type="evidence" value="ECO:0007669"/>
    <property type="project" value="InterPro"/>
</dbReference>
<feature type="domain" description="NodB homology" evidence="6">
    <location>
        <begin position="8"/>
        <end position="198"/>
    </location>
</feature>
<feature type="non-terminal residue" evidence="8">
    <location>
        <position position="1"/>
    </location>
</feature>
<evidence type="ECO:0000256" key="1">
    <source>
        <dbReference type="ARBA" id="ARBA00001941"/>
    </source>
</evidence>
<protein>
    <submittedName>
        <fullName evidence="8">Glycoside hydrolase/deacetylase</fullName>
    </submittedName>
</protein>
<comment type="caution">
    <text evidence="8">The sequence shown here is derived from an EMBL/GenBank/DDBJ whole genome shotgun (WGS) entry which is preliminary data.</text>
</comment>
<evidence type="ECO:0000256" key="2">
    <source>
        <dbReference type="ARBA" id="ARBA00022723"/>
    </source>
</evidence>
<accession>A0A1Y2AQL7</accession>
<comment type="cofactor">
    <cofactor evidence="1">
        <name>Co(2+)</name>
        <dbReference type="ChEBI" id="CHEBI:48828"/>
    </cofactor>
</comment>
<dbReference type="Pfam" id="PF01522">
    <property type="entry name" value="Polysacc_deac_1"/>
    <property type="match status" value="1"/>
</dbReference>
<reference evidence="8 9" key="1">
    <citation type="submission" date="2016-08" db="EMBL/GenBank/DDBJ databases">
        <title>A Parts List for Fungal Cellulosomes Revealed by Comparative Genomics.</title>
        <authorList>
            <consortium name="DOE Joint Genome Institute"/>
            <person name="Haitjema C.H."/>
            <person name="Gilmore S.P."/>
            <person name="Henske J.K."/>
            <person name="Solomon K.V."/>
            <person name="De Groot R."/>
            <person name="Kuo A."/>
            <person name="Mondo S.J."/>
            <person name="Salamov A.A."/>
            <person name="Labutti K."/>
            <person name="Zhao Z."/>
            <person name="Chiniquy J."/>
            <person name="Barry K."/>
            <person name="Brewer H.M."/>
            <person name="Purvine S.O."/>
            <person name="Wright A.T."/>
            <person name="Boxma B."/>
            <person name="Van Alen T."/>
            <person name="Hackstein J.H."/>
            <person name="Baker S.E."/>
            <person name="Grigoriev I.V."/>
            <person name="O'Malley M.A."/>
        </authorList>
    </citation>
    <scope>NUCLEOTIDE SEQUENCE [LARGE SCALE GENOMIC DNA]</scope>
    <source>
        <strain evidence="8 9">G1</strain>
    </source>
</reference>
<evidence type="ECO:0000313" key="9">
    <source>
        <dbReference type="Proteomes" id="UP000193920"/>
    </source>
</evidence>
<keyword evidence="2" id="KW-0479">Metal-binding</keyword>
<dbReference type="GO" id="GO:0016810">
    <property type="term" value="F:hydrolase activity, acting on carbon-nitrogen (but not peptide) bonds"/>
    <property type="evidence" value="ECO:0007669"/>
    <property type="project" value="InterPro"/>
</dbReference>
<evidence type="ECO:0000313" key="7">
    <source>
        <dbReference type="EMBL" id="ORY24811.1"/>
    </source>
</evidence>
<evidence type="ECO:0000313" key="8">
    <source>
        <dbReference type="EMBL" id="ORY24812.1"/>
    </source>
</evidence>
<dbReference type="PANTHER" id="PTHR46471">
    <property type="entry name" value="CHITIN DEACETYLASE"/>
    <property type="match status" value="1"/>
</dbReference>
<feature type="non-terminal residue" evidence="8">
    <location>
        <position position="210"/>
    </location>
</feature>
<evidence type="ECO:0000256" key="5">
    <source>
        <dbReference type="ARBA" id="ARBA00023277"/>
    </source>
</evidence>
<keyword evidence="9" id="KW-1185">Reference proteome</keyword>
<dbReference type="OrthoDB" id="5547340at2759"/>
<keyword evidence="4 8" id="KW-0378">Hydrolase</keyword>
<dbReference type="PROSITE" id="PS51677">
    <property type="entry name" value="NODB"/>
    <property type="match status" value="1"/>
</dbReference>
<sequence length="210" mass="23199">YTQCVNPKNWAMTYDDGPTEFADAILDLLKEKGVKATFFVLGKFYMDSTDPEWARIIKRMDSEGHIVGTHTFSHQDLTQLSYDQIIDEMNKITEAVEKVIGKKPAFMRPPYGSGRGNQTVMSALQGLGYTAAITWNVDPMDYSNGGDIDYAVSAIKQTIGNPIITLNHLKYEGSSLDGILALAKAEIDTLLNSGYTSVTMEECLGMSAYQ</sequence>
<dbReference type="InterPro" id="IPR011330">
    <property type="entry name" value="Glyco_hydro/deAcase_b/a-brl"/>
</dbReference>
<proteinExistence type="predicted"/>
<gene>
    <name evidence="8" type="ORF">LY90DRAFT_350870</name>
    <name evidence="7" type="ORF">LY90DRAFT_356754</name>
</gene>
<evidence type="ECO:0000259" key="6">
    <source>
        <dbReference type="PROSITE" id="PS51677"/>
    </source>
</evidence>
<dbReference type="AlphaFoldDB" id="A0A1Y2AQL7"/>
<keyword evidence="3" id="KW-0732">Signal</keyword>
<dbReference type="PANTHER" id="PTHR46471:SF2">
    <property type="entry name" value="CHITIN DEACETYLASE-RELATED"/>
    <property type="match status" value="1"/>
</dbReference>
<dbReference type="EMBL" id="MCOG01000218">
    <property type="protein sequence ID" value="ORY24811.1"/>
    <property type="molecule type" value="Genomic_DNA"/>
</dbReference>
<dbReference type="Gene3D" id="3.20.20.370">
    <property type="entry name" value="Glycoside hydrolase/deacetylase"/>
    <property type="match status" value="1"/>
</dbReference>
<organism evidence="8 9">
    <name type="scientific">Neocallimastix californiae</name>
    <dbReference type="NCBI Taxonomy" id="1754190"/>
    <lineage>
        <taxon>Eukaryota</taxon>
        <taxon>Fungi</taxon>
        <taxon>Fungi incertae sedis</taxon>
        <taxon>Chytridiomycota</taxon>
        <taxon>Chytridiomycota incertae sedis</taxon>
        <taxon>Neocallimastigomycetes</taxon>
        <taxon>Neocallimastigales</taxon>
        <taxon>Neocallimastigaceae</taxon>
        <taxon>Neocallimastix</taxon>
    </lineage>
</organism>
<evidence type="ECO:0000256" key="3">
    <source>
        <dbReference type="ARBA" id="ARBA00022729"/>
    </source>
</evidence>
<evidence type="ECO:0000256" key="4">
    <source>
        <dbReference type="ARBA" id="ARBA00022801"/>
    </source>
</evidence>
<dbReference type="InterPro" id="IPR002509">
    <property type="entry name" value="NODB_dom"/>
</dbReference>
<keyword evidence="5" id="KW-0119">Carbohydrate metabolism</keyword>
<dbReference type="EMBL" id="MCOG01000218">
    <property type="protein sequence ID" value="ORY24812.1"/>
    <property type="molecule type" value="Genomic_DNA"/>
</dbReference>